<gene>
    <name evidence="1" type="ORF">SPPYR_0787</name>
</gene>
<accession>A0A1Y5PWK6</accession>
<dbReference type="KEGG" id="sphu:SPPYR_0787"/>
<dbReference type="AlphaFoldDB" id="A0A1Y5PWK6"/>
<organism evidence="1">
    <name type="scientific">uncultured Sphingopyxis sp</name>
    <dbReference type="NCBI Taxonomy" id="310581"/>
    <lineage>
        <taxon>Bacteria</taxon>
        <taxon>Pseudomonadati</taxon>
        <taxon>Pseudomonadota</taxon>
        <taxon>Alphaproteobacteria</taxon>
        <taxon>Sphingomonadales</taxon>
        <taxon>Sphingomonadaceae</taxon>
        <taxon>Sphingopyxis</taxon>
        <taxon>environmental samples</taxon>
    </lineage>
</organism>
<protein>
    <submittedName>
        <fullName evidence="1">Uncharacterized protein</fullName>
    </submittedName>
</protein>
<name>A0A1Y5PWK6_9SPHN</name>
<evidence type="ECO:0000313" key="1">
    <source>
        <dbReference type="EMBL" id="SBV31907.1"/>
    </source>
</evidence>
<sequence>MLVHVNRDSNLCLKIDSGIDVGIERNFEILYK</sequence>
<reference evidence="1" key="1">
    <citation type="submission" date="2016-03" db="EMBL/GenBank/DDBJ databases">
        <authorList>
            <person name="Ploux O."/>
        </authorList>
    </citation>
    <scope>NUCLEOTIDE SEQUENCE</scope>
    <source>
        <strain evidence="1">UC10</strain>
    </source>
</reference>
<dbReference type="EMBL" id="LT598653">
    <property type="protein sequence ID" value="SBV31907.1"/>
    <property type="molecule type" value="Genomic_DNA"/>
</dbReference>
<proteinExistence type="predicted"/>